<dbReference type="InterPro" id="IPR029052">
    <property type="entry name" value="Metallo-depent_PP-like"/>
</dbReference>
<dbReference type="SUPFAM" id="SSF56300">
    <property type="entry name" value="Metallo-dependent phosphatases"/>
    <property type="match status" value="1"/>
</dbReference>
<dbReference type="InterPro" id="IPR008963">
    <property type="entry name" value="Purple_acid_Pase-like_N"/>
</dbReference>
<evidence type="ECO:0000256" key="1">
    <source>
        <dbReference type="ARBA" id="ARBA00022729"/>
    </source>
</evidence>
<dbReference type="GO" id="GO:0003993">
    <property type="term" value="F:acid phosphatase activity"/>
    <property type="evidence" value="ECO:0007669"/>
    <property type="project" value="InterPro"/>
</dbReference>
<evidence type="ECO:0000313" key="6">
    <source>
        <dbReference type="Proteomes" id="UP001214530"/>
    </source>
</evidence>
<dbReference type="InterPro" id="IPR015914">
    <property type="entry name" value="PAPs_N"/>
</dbReference>
<dbReference type="SUPFAM" id="SSF49363">
    <property type="entry name" value="Purple acid phosphatase, N-terminal domain"/>
    <property type="match status" value="1"/>
</dbReference>
<feature type="domain" description="Calcineurin-like phosphoesterase" evidence="3">
    <location>
        <begin position="133"/>
        <end position="347"/>
    </location>
</feature>
<feature type="domain" description="Purple acid phosphatase N-terminal" evidence="4">
    <location>
        <begin position="43"/>
        <end position="122"/>
    </location>
</feature>
<dbReference type="PANTHER" id="PTHR45867:SF3">
    <property type="entry name" value="ACID PHOSPHATASE TYPE 7"/>
    <property type="match status" value="1"/>
</dbReference>
<proteinExistence type="predicted"/>
<sequence>MIRKVVYLLIVVLLPMACFSQTTTARRDAKRYGYRPGMVRGPYLQVATPTSMIVRWRTNELDAGFVRYGTEEGKLDRLAGNSSRTREHIVTLTDLKPYTKYYYLIEGFKDTLQYDQNNHFTTLPNVGEVHKYRIGVFGDCGTSSTNQLSTRDQFEKYLGNDQLTAWILLGDNAYSFGTDAEYQANFFNSYKDNLLKKSPLFPAPGNHDYRDEYYPAEIAQRSGEIAYYQNFTMPTKGECGGVPSHTPSFYSFDIGNIHFLSLDSQGSEDNGSRLFDTTGRQVRWVKEDLEANKNKEWVIAYWHHAPYSMGSHNSDTEKQMAKIRQNFIGILERYGVDLVLCGHSHSYERSKLMQGHYGLENTFSPEKHLLSTSAGFYNGTENSCPYVKDASGKGTVYVLSGSAGRVDGKQASFPHDAMPFSDVSIGGSCMLEIEDNRLDLKWICADGKIRDEFTMMKDVNKKTVIKVKQGQPVTLKASYIGKYAWKGINKSSRSIEVKPPVGITNYVVNDPYSCIQDTFEVHVTKN</sequence>
<protein>
    <submittedName>
        <fullName evidence="5">Metallophosphoesterase family protein</fullName>
    </submittedName>
</protein>
<organism evidence="5 6">
    <name type="scientific">Candidatus Pedobacter colombiensis</name>
    <dbReference type="NCBI Taxonomy" id="3121371"/>
    <lineage>
        <taxon>Bacteria</taxon>
        <taxon>Pseudomonadati</taxon>
        <taxon>Bacteroidota</taxon>
        <taxon>Sphingobacteriia</taxon>
        <taxon>Sphingobacteriales</taxon>
        <taxon>Sphingobacteriaceae</taxon>
        <taxon>Pedobacter</taxon>
    </lineage>
</organism>
<feature type="signal peptide" evidence="2">
    <location>
        <begin position="1"/>
        <end position="20"/>
    </location>
</feature>
<dbReference type="EMBL" id="CP119313">
    <property type="protein sequence ID" value="WEK20986.1"/>
    <property type="molecule type" value="Genomic_DNA"/>
</dbReference>
<dbReference type="InterPro" id="IPR003961">
    <property type="entry name" value="FN3_dom"/>
</dbReference>
<dbReference type="Pfam" id="PF00149">
    <property type="entry name" value="Metallophos"/>
    <property type="match status" value="1"/>
</dbReference>
<dbReference type="AlphaFoldDB" id="A0AAJ6B8Y8"/>
<accession>A0AAJ6B8Y8</accession>
<name>A0AAJ6B8Y8_9SPHI</name>
<evidence type="ECO:0000259" key="3">
    <source>
        <dbReference type="Pfam" id="PF00149"/>
    </source>
</evidence>
<dbReference type="Gene3D" id="3.60.21.10">
    <property type="match status" value="1"/>
</dbReference>
<dbReference type="InterPro" id="IPR004843">
    <property type="entry name" value="Calcineurin-like_PHP"/>
</dbReference>
<evidence type="ECO:0000259" key="4">
    <source>
        <dbReference type="Pfam" id="PF16656"/>
    </source>
</evidence>
<dbReference type="PANTHER" id="PTHR45867">
    <property type="entry name" value="PURPLE ACID PHOSPHATASE"/>
    <property type="match status" value="1"/>
</dbReference>
<reference evidence="5" key="1">
    <citation type="submission" date="2023-03" db="EMBL/GenBank/DDBJ databases">
        <title>Andean soil-derived lignocellulolytic bacterial consortium as a source of novel taxa and putative plastic-active enzymes.</title>
        <authorList>
            <person name="Diaz-Garcia L."/>
            <person name="Chuvochina M."/>
            <person name="Feuerriegel G."/>
            <person name="Bunk B."/>
            <person name="Sproer C."/>
            <person name="Streit W.R."/>
            <person name="Rodriguez L.M."/>
            <person name="Overmann J."/>
            <person name="Jimenez D.J."/>
        </authorList>
    </citation>
    <scope>NUCLEOTIDE SEQUENCE</scope>
    <source>
        <strain evidence="5">MAG 3858</strain>
    </source>
</reference>
<evidence type="ECO:0000313" key="5">
    <source>
        <dbReference type="EMBL" id="WEK20986.1"/>
    </source>
</evidence>
<gene>
    <name evidence="5" type="ORF">P0Y49_07520</name>
</gene>
<feature type="chain" id="PRO_5042514656" evidence="2">
    <location>
        <begin position="21"/>
        <end position="526"/>
    </location>
</feature>
<keyword evidence="1 2" id="KW-0732">Signal</keyword>
<dbReference type="Gene3D" id="2.60.40.380">
    <property type="entry name" value="Purple acid phosphatase-like, N-terminal"/>
    <property type="match status" value="1"/>
</dbReference>
<evidence type="ECO:0000256" key="2">
    <source>
        <dbReference type="SAM" id="SignalP"/>
    </source>
</evidence>
<dbReference type="Pfam" id="PF16656">
    <property type="entry name" value="Pur_ac_phosph_N"/>
    <property type="match status" value="1"/>
</dbReference>
<dbReference type="CDD" id="cd00063">
    <property type="entry name" value="FN3"/>
    <property type="match status" value="1"/>
</dbReference>
<dbReference type="GO" id="GO:0046872">
    <property type="term" value="F:metal ion binding"/>
    <property type="evidence" value="ECO:0007669"/>
    <property type="project" value="InterPro"/>
</dbReference>
<dbReference type="Proteomes" id="UP001214530">
    <property type="component" value="Chromosome"/>
</dbReference>